<dbReference type="OrthoDB" id="3064516at2759"/>
<dbReference type="STRING" id="675824.A0A1E3QA97"/>
<evidence type="ECO:0000256" key="2">
    <source>
        <dbReference type="ARBA" id="ARBA00006247"/>
    </source>
</evidence>
<evidence type="ECO:0000256" key="1">
    <source>
        <dbReference type="ARBA" id="ARBA00001947"/>
    </source>
</evidence>
<protein>
    <recommendedName>
        <fullName evidence="7">Peptidase M20 dimerisation domain-containing protein</fullName>
    </recommendedName>
</protein>
<keyword evidence="4" id="KW-0378">Hydrolase</keyword>
<gene>
    <name evidence="8" type="ORF">LIPSTDRAFT_253971</name>
</gene>
<evidence type="ECO:0000256" key="4">
    <source>
        <dbReference type="ARBA" id="ARBA00022801"/>
    </source>
</evidence>
<dbReference type="Pfam" id="PF07687">
    <property type="entry name" value="M20_dimer"/>
    <property type="match status" value="1"/>
</dbReference>
<dbReference type="SUPFAM" id="SSF55031">
    <property type="entry name" value="Bacterial exopeptidase dimerisation domain"/>
    <property type="match status" value="1"/>
</dbReference>
<proteinExistence type="inferred from homology"/>
<keyword evidence="6" id="KW-1133">Transmembrane helix</keyword>
<accession>A0A1E3QA97</accession>
<organism evidence="8 9">
    <name type="scientific">Lipomyces starkeyi NRRL Y-11557</name>
    <dbReference type="NCBI Taxonomy" id="675824"/>
    <lineage>
        <taxon>Eukaryota</taxon>
        <taxon>Fungi</taxon>
        <taxon>Dikarya</taxon>
        <taxon>Ascomycota</taxon>
        <taxon>Saccharomycotina</taxon>
        <taxon>Lipomycetes</taxon>
        <taxon>Lipomycetales</taxon>
        <taxon>Lipomycetaceae</taxon>
        <taxon>Lipomyces</taxon>
    </lineage>
</organism>
<dbReference type="PANTHER" id="PTHR43808:SF8">
    <property type="entry name" value="PEPTIDASE M20 DIMERISATION DOMAIN-CONTAINING PROTEIN"/>
    <property type="match status" value="1"/>
</dbReference>
<dbReference type="GO" id="GO:0046872">
    <property type="term" value="F:metal ion binding"/>
    <property type="evidence" value="ECO:0007669"/>
    <property type="project" value="UniProtKB-KW"/>
</dbReference>
<dbReference type="GO" id="GO:0016787">
    <property type="term" value="F:hydrolase activity"/>
    <property type="evidence" value="ECO:0007669"/>
    <property type="project" value="UniProtKB-KW"/>
</dbReference>
<keyword evidence="9" id="KW-1185">Reference proteome</keyword>
<dbReference type="InterPro" id="IPR011650">
    <property type="entry name" value="Peptidase_M20_dimer"/>
</dbReference>
<evidence type="ECO:0000313" key="8">
    <source>
        <dbReference type="EMBL" id="ODQ74424.1"/>
    </source>
</evidence>
<name>A0A1E3QA97_LIPST</name>
<sequence>MADARLFFRKYSEIYTVFLPLFSVFLVIYTVLITFSSRHPYIAPGPPTDDSDTLLYLHHSLVSIPSVTPNEHAAAQFLQTYLTSTGWVVETQLVSSDPVRENVYAYRGSKRNTRVLFSSHIDTVPPFIQYSMHDGYIWGRGSVDAKASIAAQITAAQDLLASSVVASEGDISLLFVVGEETDGIGMITANELGLSWETVIFGEPTELKLAVGHKGLILGDLYATGKASHSGYPDLGINANYYLVEALYKLQNLDYPYSDLLGNTTFNAGTLEGGVAANVIPASATASVAVRVAADLDGVLSQMQRATLGVPHLDINITLSYPPVLCDYDVPGFDTVAVAYGTDIPHLEGSHKRYLYGPGSILFAHADNERISEKELRDSVEGYKKLATAALGNKHDMESDRKELVREE</sequence>
<dbReference type="AlphaFoldDB" id="A0A1E3QA97"/>
<dbReference type="InterPro" id="IPR001261">
    <property type="entry name" value="ArgE/DapE_CS"/>
</dbReference>
<dbReference type="InterPro" id="IPR036264">
    <property type="entry name" value="Bact_exopeptidase_dim_dom"/>
</dbReference>
<reference evidence="8 9" key="1">
    <citation type="journal article" date="2016" name="Proc. Natl. Acad. Sci. U.S.A.">
        <title>Comparative genomics of biotechnologically important yeasts.</title>
        <authorList>
            <person name="Riley R."/>
            <person name="Haridas S."/>
            <person name="Wolfe K.H."/>
            <person name="Lopes M.R."/>
            <person name="Hittinger C.T."/>
            <person name="Goeker M."/>
            <person name="Salamov A.A."/>
            <person name="Wisecaver J.H."/>
            <person name="Long T.M."/>
            <person name="Calvey C.H."/>
            <person name="Aerts A.L."/>
            <person name="Barry K.W."/>
            <person name="Choi C."/>
            <person name="Clum A."/>
            <person name="Coughlan A.Y."/>
            <person name="Deshpande S."/>
            <person name="Douglass A.P."/>
            <person name="Hanson S.J."/>
            <person name="Klenk H.-P."/>
            <person name="LaButti K.M."/>
            <person name="Lapidus A."/>
            <person name="Lindquist E.A."/>
            <person name="Lipzen A.M."/>
            <person name="Meier-Kolthoff J.P."/>
            <person name="Ohm R.A."/>
            <person name="Otillar R.P."/>
            <person name="Pangilinan J.L."/>
            <person name="Peng Y."/>
            <person name="Rokas A."/>
            <person name="Rosa C.A."/>
            <person name="Scheuner C."/>
            <person name="Sibirny A.A."/>
            <person name="Slot J.C."/>
            <person name="Stielow J.B."/>
            <person name="Sun H."/>
            <person name="Kurtzman C.P."/>
            <person name="Blackwell M."/>
            <person name="Grigoriev I.V."/>
            <person name="Jeffries T.W."/>
        </authorList>
    </citation>
    <scope>NUCLEOTIDE SEQUENCE [LARGE SCALE GENOMIC DNA]</scope>
    <source>
        <strain evidence="8 9">NRRL Y-11557</strain>
    </source>
</reference>
<dbReference type="Gene3D" id="3.30.70.360">
    <property type="match status" value="1"/>
</dbReference>
<feature type="transmembrane region" description="Helical" evidence="6">
    <location>
        <begin position="12"/>
        <end position="32"/>
    </location>
</feature>
<dbReference type="Pfam" id="PF01546">
    <property type="entry name" value="Peptidase_M20"/>
    <property type="match status" value="1"/>
</dbReference>
<keyword evidence="6" id="KW-0812">Transmembrane</keyword>
<dbReference type="PANTHER" id="PTHR43808">
    <property type="entry name" value="ACETYLORNITHINE DEACETYLASE"/>
    <property type="match status" value="1"/>
</dbReference>
<evidence type="ECO:0000259" key="7">
    <source>
        <dbReference type="Pfam" id="PF07687"/>
    </source>
</evidence>
<dbReference type="PROSITE" id="PS00759">
    <property type="entry name" value="ARGE_DAPE_CPG2_2"/>
    <property type="match status" value="1"/>
</dbReference>
<evidence type="ECO:0000256" key="6">
    <source>
        <dbReference type="SAM" id="Phobius"/>
    </source>
</evidence>
<evidence type="ECO:0000256" key="5">
    <source>
        <dbReference type="ARBA" id="ARBA00022833"/>
    </source>
</evidence>
<dbReference type="CDD" id="cd05652">
    <property type="entry name" value="M20_ArgE_DapE-like_fungal"/>
    <property type="match status" value="1"/>
</dbReference>
<feature type="domain" description="Peptidase M20 dimerisation" evidence="7">
    <location>
        <begin position="211"/>
        <end position="299"/>
    </location>
</feature>
<dbReference type="InterPro" id="IPR002933">
    <property type="entry name" value="Peptidase_M20"/>
</dbReference>
<dbReference type="SUPFAM" id="SSF53187">
    <property type="entry name" value="Zn-dependent exopeptidases"/>
    <property type="match status" value="1"/>
</dbReference>
<comment type="similarity">
    <text evidence="2">Belongs to the peptidase M20A family.</text>
</comment>
<dbReference type="InterPro" id="IPR050072">
    <property type="entry name" value="Peptidase_M20A"/>
</dbReference>
<evidence type="ECO:0000313" key="9">
    <source>
        <dbReference type="Proteomes" id="UP000094385"/>
    </source>
</evidence>
<dbReference type="PROSITE" id="PS00758">
    <property type="entry name" value="ARGE_DAPE_CPG2_1"/>
    <property type="match status" value="1"/>
</dbReference>
<keyword evidence="6" id="KW-0472">Membrane</keyword>
<dbReference type="EMBL" id="KV454292">
    <property type="protein sequence ID" value="ODQ74424.1"/>
    <property type="molecule type" value="Genomic_DNA"/>
</dbReference>
<comment type="cofactor">
    <cofactor evidence="1">
        <name>Zn(2+)</name>
        <dbReference type="ChEBI" id="CHEBI:29105"/>
    </cofactor>
</comment>
<keyword evidence="3" id="KW-0479">Metal-binding</keyword>
<evidence type="ECO:0000256" key="3">
    <source>
        <dbReference type="ARBA" id="ARBA00022723"/>
    </source>
</evidence>
<keyword evidence="5" id="KW-0862">Zinc</keyword>
<dbReference type="Proteomes" id="UP000094385">
    <property type="component" value="Unassembled WGS sequence"/>
</dbReference>
<dbReference type="Gene3D" id="3.40.630.10">
    <property type="entry name" value="Zn peptidases"/>
    <property type="match status" value="1"/>
</dbReference>